<reference evidence="9 10" key="1">
    <citation type="submission" date="2018-11" db="EMBL/GenBank/DDBJ databases">
        <title>Genomic Encyclopedia of Type Strains, Phase IV (KMG-IV): sequencing the most valuable type-strain genomes for metagenomic binning, comparative biology and taxonomic classification.</title>
        <authorList>
            <person name="Goeker M."/>
        </authorList>
    </citation>
    <scope>NUCLEOTIDE SEQUENCE [LARGE SCALE GENOMIC DNA]</scope>
    <source>
        <strain evidence="9 10">DSM 21945</strain>
    </source>
</reference>
<dbReference type="InterPro" id="IPR006685">
    <property type="entry name" value="MscS_channel_2nd"/>
</dbReference>
<evidence type="ECO:0000259" key="8">
    <source>
        <dbReference type="Pfam" id="PF00924"/>
    </source>
</evidence>
<dbReference type="Gene3D" id="1.10.287.1260">
    <property type="match status" value="1"/>
</dbReference>
<evidence type="ECO:0000256" key="1">
    <source>
        <dbReference type="ARBA" id="ARBA00004651"/>
    </source>
</evidence>
<dbReference type="SUPFAM" id="SSF82689">
    <property type="entry name" value="Mechanosensitive channel protein MscS (YggB), C-terminal domain"/>
    <property type="match status" value="1"/>
</dbReference>
<dbReference type="InterPro" id="IPR011066">
    <property type="entry name" value="MscS_channel_C_sf"/>
</dbReference>
<evidence type="ECO:0000313" key="10">
    <source>
        <dbReference type="Proteomes" id="UP000268033"/>
    </source>
</evidence>
<keyword evidence="6 7" id="KW-0472">Membrane</keyword>
<keyword evidence="7" id="KW-0813">Transport</keyword>
<organism evidence="9 10">
    <name type="scientific">Gallaecimonas pentaromativorans</name>
    <dbReference type="NCBI Taxonomy" id="584787"/>
    <lineage>
        <taxon>Bacteria</taxon>
        <taxon>Pseudomonadati</taxon>
        <taxon>Pseudomonadota</taxon>
        <taxon>Gammaproteobacteria</taxon>
        <taxon>Enterobacterales</taxon>
        <taxon>Gallaecimonadaceae</taxon>
        <taxon>Gallaecimonas</taxon>
    </lineage>
</organism>
<dbReference type="SUPFAM" id="SSF82861">
    <property type="entry name" value="Mechanosensitive channel protein MscS (YggB), transmembrane region"/>
    <property type="match status" value="1"/>
</dbReference>
<keyword evidence="5 7" id="KW-1133">Transmembrane helix</keyword>
<comment type="function">
    <text evidence="7">Mechanosensitive channel that participates in the regulation of osmotic pressure changes within the cell, opening in response to stretch forces in the membrane lipid bilayer, without the need for other proteins. Contributes to normal resistance to hypoosmotic shock. Forms an ion channel of 1.0 nanosiemens conductance with a slight preference for anions.</text>
</comment>
<keyword evidence="3" id="KW-1003">Cell membrane</keyword>
<dbReference type="PANTHER" id="PTHR30221:SF8">
    <property type="entry name" value="SMALL-CONDUCTANCE MECHANOSENSITIVE CHANNEL"/>
    <property type="match status" value="1"/>
</dbReference>
<feature type="transmembrane region" description="Helical" evidence="7">
    <location>
        <begin position="20"/>
        <end position="40"/>
    </location>
</feature>
<dbReference type="GO" id="GO:0005886">
    <property type="term" value="C:plasma membrane"/>
    <property type="evidence" value="ECO:0007669"/>
    <property type="project" value="UniProtKB-SubCell"/>
</dbReference>
<proteinExistence type="inferred from homology"/>
<dbReference type="InterPro" id="IPR008910">
    <property type="entry name" value="MSC_TM_helix"/>
</dbReference>
<dbReference type="PANTHER" id="PTHR30221">
    <property type="entry name" value="SMALL-CONDUCTANCE MECHANOSENSITIVE CHANNEL"/>
    <property type="match status" value="1"/>
</dbReference>
<dbReference type="InterPro" id="IPR045275">
    <property type="entry name" value="MscS_archaea/bacteria_type"/>
</dbReference>
<dbReference type="RefSeq" id="WP_123421825.1">
    <property type="nucleotide sequence ID" value="NZ_RJUL01000006.1"/>
</dbReference>
<keyword evidence="7" id="KW-0997">Cell inner membrane</keyword>
<keyword evidence="4 7" id="KW-0812">Transmembrane</keyword>
<dbReference type="EMBL" id="RJUL01000006">
    <property type="protein sequence ID" value="ROQ24933.1"/>
    <property type="molecule type" value="Genomic_DNA"/>
</dbReference>
<dbReference type="AlphaFoldDB" id="A0A3N1P8R0"/>
<dbReference type="Pfam" id="PF00924">
    <property type="entry name" value="MS_channel_2nd"/>
    <property type="match status" value="1"/>
</dbReference>
<gene>
    <name evidence="9" type="ORF">EDC28_106181</name>
</gene>
<accession>A0A3N1P8R0</accession>
<comment type="similarity">
    <text evidence="2 7">Belongs to the MscS (TC 1.A.23) family.</text>
</comment>
<comment type="caution">
    <text evidence="9">The sequence shown here is derived from an EMBL/GenBank/DDBJ whole genome shotgun (WGS) entry which is preliminary data.</text>
</comment>
<comment type="caution">
    <text evidence="7">Lacks conserved residue(s) required for the propagation of feature annotation.</text>
</comment>
<dbReference type="InterPro" id="IPR011014">
    <property type="entry name" value="MscS_channel_TM-2"/>
</dbReference>
<dbReference type="SUPFAM" id="SSF50182">
    <property type="entry name" value="Sm-like ribonucleoproteins"/>
    <property type="match status" value="1"/>
</dbReference>
<dbReference type="STRING" id="584787.GCA_001247655_04023"/>
<keyword evidence="7" id="KW-0406">Ion transport</keyword>
<dbReference type="InterPro" id="IPR023408">
    <property type="entry name" value="MscS_beta-dom_sf"/>
</dbReference>
<dbReference type="GO" id="GO:0008381">
    <property type="term" value="F:mechanosensitive monoatomic ion channel activity"/>
    <property type="evidence" value="ECO:0007669"/>
    <property type="project" value="InterPro"/>
</dbReference>
<evidence type="ECO:0000313" key="9">
    <source>
        <dbReference type="EMBL" id="ROQ24933.1"/>
    </source>
</evidence>
<dbReference type="Gene3D" id="2.30.30.60">
    <property type="match status" value="1"/>
</dbReference>
<evidence type="ECO:0000256" key="4">
    <source>
        <dbReference type="ARBA" id="ARBA00022692"/>
    </source>
</evidence>
<evidence type="ECO:0000256" key="7">
    <source>
        <dbReference type="RuleBase" id="RU369025"/>
    </source>
</evidence>
<dbReference type="InterPro" id="IPR010920">
    <property type="entry name" value="LSM_dom_sf"/>
</dbReference>
<comment type="subcellular location">
    <subcellularLocation>
        <location evidence="7">Cell inner membrane</location>
        <topology evidence="7">Multi-pass membrane protein</topology>
    </subcellularLocation>
    <subcellularLocation>
        <location evidence="1">Cell membrane</location>
        <topology evidence="1">Multi-pass membrane protein</topology>
    </subcellularLocation>
</comment>
<dbReference type="Pfam" id="PF05552">
    <property type="entry name" value="MS_channel_1st_1"/>
    <property type="match status" value="1"/>
</dbReference>
<evidence type="ECO:0000256" key="2">
    <source>
        <dbReference type="ARBA" id="ARBA00008017"/>
    </source>
</evidence>
<evidence type="ECO:0000256" key="3">
    <source>
        <dbReference type="ARBA" id="ARBA00022475"/>
    </source>
</evidence>
<protein>
    <recommendedName>
        <fullName evidence="7">Small-conductance mechanosensitive channel</fullName>
    </recommendedName>
</protein>
<keyword evidence="7" id="KW-0407">Ion channel</keyword>
<evidence type="ECO:0000256" key="5">
    <source>
        <dbReference type="ARBA" id="ARBA00022989"/>
    </source>
</evidence>
<keyword evidence="10" id="KW-1185">Reference proteome</keyword>
<evidence type="ECO:0000256" key="6">
    <source>
        <dbReference type="ARBA" id="ARBA00023136"/>
    </source>
</evidence>
<dbReference type="Proteomes" id="UP000268033">
    <property type="component" value="Unassembled WGS sequence"/>
</dbReference>
<feature type="transmembrane region" description="Helical" evidence="7">
    <location>
        <begin position="87"/>
        <end position="107"/>
    </location>
</feature>
<name>A0A3N1P8R0_9GAMM</name>
<comment type="subunit">
    <text evidence="7">Homoheptamer.</text>
</comment>
<sequence>MLNEEFDYLTSLTQQVTDYLVQYGFQLLGAMLIVLLGWLASNWAGRSLRRLGDNRQWDQTLVRFFSNLVRLAVLAIFLVIAAGKLGITISPLIAAIGAATFGLSLALQGPVANYGAGVALILTRPFSVGDTLELLGRAGLVDDITLAQTVLITEDGERIHIPNRKVLGEIYQNSNQFKLVETTLLLPKEANPEQALTLLEAALASFDAKEAPKVQLGIDAFTALGIRLVIRAWVPTAHYHQQRLALNLKLYQVLDGAGMAPASPATVVALNELTEKGAQ</sequence>
<feature type="transmembrane region" description="Helical" evidence="7">
    <location>
        <begin position="61"/>
        <end position="81"/>
    </location>
</feature>
<feature type="domain" description="Mechanosensitive ion channel MscS" evidence="8">
    <location>
        <begin position="110"/>
        <end position="175"/>
    </location>
</feature>